<evidence type="ECO:0000313" key="9">
    <source>
        <dbReference type="EMBL" id="KAH3688029.1"/>
    </source>
</evidence>
<keyword evidence="10" id="KW-1185">Reference proteome</keyword>
<dbReference type="PROSITE" id="PS50103">
    <property type="entry name" value="ZF_C3H1"/>
    <property type="match status" value="1"/>
</dbReference>
<feature type="compositionally biased region" description="Polar residues" evidence="7">
    <location>
        <begin position="222"/>
        <end position="248"/>
    </location>
</feature>
<dbReference type="InterPro" id="IPR000571">
    <property type="entry name" value="Znf_CCCH"/>
</dbReference>
<dbReference type="SUPFAM" id="SSF90229">
    <property type="entry name" value="CCCH zinc finger"/>
    <property type="match status" value="1"/>
</dbReference>
<evidence type="ECO:0000259" key="8">
    <source>
        <dbReference type="PROSITE" id="PS50103"/>
    </source>
</evidence>
<feature type="zinc finger region" description="C3H1-type" evidence="6">
    <location>
        <begin position="1"/>
        <end position="28"/>
    </location>
</feature>
<dbReference type="Gene3D" id="4.10.1000.10">
    <property type="entry name" value="Zinc finger, CCCH-type"/>
    <property type="match status" value="1"/>
</dbReference>
<reference evidence="9" key="2">
    <citation type="submission" date="2021-01" db="EMBL/GenBank/DDBJ databases">
        <authorList>
            <person name="Schikora-Tamarit M.A."/>
        </authorList>
    </citation>
    <scope>NUCLEOTIDE SEQUENCE</scope>
    <source>
        <strain evidence="9">CBS2887</strain>
    </source>
</reference>
<sequence>MSGRPPCKYFQQGTCRKGNSCQFPHVYDNSKRNNGGWGSNNFNSNSNSNNNNRTNGAFGNSSFGSNSNNNTTPEISKFWSEASLTTRTNEIKDAIQTFSELQIYPPSSSFGLSFPASSNLIYERDYSFEESRWDYMQALQSNQLQQYERQIQVRAQDMKQCVEILKKDPTKTARYAQLATKSHYENPNQKMRPFIEQPLDLTGNGLTQTSSFGSNTNTNSNPFGSQTNTTSNPFGSQNNTASNPFGSQTSTTSNPFGSSSSSTTSAFGTSSFGSTQSTNTGGAFGSQGFGASKPGAFGSSTSANTTGSAFGASSFGSKPAGGAFGSQGFGSSSINNGKTGGA</sequence>
<dbReference type="InterPro" id="IPR051767">
    <property type="entry name" value="Nucleoporin_NUP42"/>
</dbReference>
<comment type="subcellular location">
    <subcellularLocation>
        <location evidence="1">Nucleus</location>
    </subcellularLocation>
</comment>
<dbReference type="PANTHER" id="PTHR46527:SF1">
    <property type="entry name" value="NUCLEOPORIN NUP42"/>
    <property type="match status" value="1"/>
</dbReference>
<dbReference type="Pfam" id="PF18345">
    <property type="entry name" value="zf_CCCH_4"/>
    <property type="match status" value="1"/>
</dbReference>
<feature type="compositionally biased region" description="Low complexity" evidence="7">
    <location>
        <begin position="39"/>
        <end position="69"/>
    </location>
</feature>
<keyword evidence="3 6" id="KW-0863">Zinc-finger</keyword>
<evidence type="ECO:0000256" key="6">
    <source>
        <dbReference type="PROSITE-ProRule" id="PRU00723"/>
    </source>
</evidence>
<evidence type="ECO:0000256" key="1">
    <source>
        <dbReference type="ARBA" id="ARBA00004123"/>
    </source>
</evidence>
<dbReference type="InterPro" id="IPR036855">
    <property type="entry name" value="Znf_CCCH_sf"/>
</dbReference>
<name>A0A9P8QF31_WICPI</name>
<keyword evidence="2 6" id="KW-0479">Metal-binding</keyword>
<evidence type="ECO:0000256" key="3">
    <source>
        <dbReference type="ARBA" id="ARBA00022771"/>
    </source>
</evidence>
<feature type="non-terminal residue" evidence="9">
    <location>
        <position position="342"/>
    </location>
</feature>
<dbReference type="GO" id="GO:0008270">
    <property type="term" value="F:zinc ion binding"/>
    <property type="evidence" value="ECO:0007669"/>
    <property type="project" value="UniProtKB-KW"/>
</dbReference>
<feature type="domain" description="C3H1-type" evidence="8">
    <location>
        <begin position="1"/>
        <end position="28"/>
    </location>
</feature>
<evidence type="ECO:0000256" key="4">
    <source>
        <dbReference type="ARBA" id="ARBA00022833"/>
    </source>
</evidence>
<gene>
    <name evidence="9" type="ORF">WICPIJ_000978</name>
</gene>
<dbReference type="GO" id="GO:0005634">
    <property type="term" value="C:nucleus"/>
    <property type="evidence" value="ECO:0007669"/>
    <property type="project" value="UniProtKB-SubCell"/>
</dbReference>
<feature type="region of interest" description="Disordered" evidence="7">
    <location>
        <begin position="298"/>
        <end position="342"/>
    </location>
</feature>
<feature type="compositionally biased region" description="Low complexity" evidence="7">
    <location>
        <begin position="249"/>
        <end position="281"/>
    </location>
</feature>
<dbReference type="AlphaFoldDB" id="A0A9P8QF31"/>
<accession>A0A9P8QF31</accession>
<dbReference type="EMBL" id="JAEUBG010000542">
    <property type="protein sequence ID" value="KAH3688029.1"/>
    <property type="molecule type" value="Genomic_DNA"/>
</dbReference>
<dbReference type="SMART" id="SM00356">
    <property type="entry name" value="ZnF_C3H1"/>
    <property type="match status" value="1"/>
</dbReference>
<keyword evidence="5" id="KW-0539">Nucleus</keyword>
<evidence type="ECO:0000256" key="7">
    <source>
        <dbReference type="SAM" id="MobiDB-lite"/>
    </source>
</evidence>
<comment type="caution">
    <text evidence="9">The sequence shown here is derived from an EMBL/GenBank/DDBJ whole genome shotgun (WGS) entry which is preliminary data.</text>
</comment>
<feature type="region of interest" description="Disordered" evidence="7">
    <location>
        <begin position="199"/>
        <end position="286"/>
    </location>
</feature>
<evidence type="ECO:0000256" key="5">
    <source>
        <dbReference type="ARBA" id="ARBA00023242"/>
    </source>
</evidence>
<protein>
    <recommendedName>
        <fullName evidence="8">C3H1-type domain-containing protein</fullName>
    </recommendedName>
</protein>
<evidence type="ECO:0000256" key="2">
    <source>
        <dbReference type="ARBA" id="ARBA00022723"/>
    </source>
</evidence>
<dbReference type="PANTHER" id="PTHR46527">
    <property type="entry name" value="NUCLEOPORIN-LIKE PROTEIN 2"/>
    <property type="match status" value="1"/>
</dbReference>
<feature type="compositionally biased region" description="Low complexity" evidence="7">
    <location>
        <begin position="298"/>
        <end position="321"/>
    </location>
</feature>
<keyword evidence="4 6" id="KW-0862">Zinc</keyword>
<feature type="compositionally biased region" description="Low complexity" evidence="7">
    <location>
        <begin position="207"/>
        <end position="221"/>
    </location>
</feature>
<reference evidence="9" key="1">
    <citation type="journal article" date="2021" name="Open Biol.">
        <title>Shared evolutionary footprints suggest mitochondrial oxidative damage underlies multiple complex I losses in fungi.</title>
        <authorList>
            <person name="Schikora-Tamarit M.A."/>
            <person name="Marcet-Houben M."/>
            <person name="Nosek J."/>
            <person name="Gabaldon T."/>
        </authorList>
    </citation>
    <scope>NUCLEOTIDE SEQUENCE</scope>
    <source>
        <strain evidence="9">CBS2887</strain>
    </source>
</reference>
<evidence type="ECO:0000313" key="10">
    <source>
        <dbReference type="Proteomes" id="UP000774326"/>
    </source>
</evidence>
<dbReference type="OrthoDB" id="3981245at2759"/>
<dbReference type="Proteomes" id="UP000774326">
    <property type="component" value="Unassembled WGS sequence"/>
</dbReference>
<proteinExistence type="predicted"/>
<feature type="region of interest" description="Disordered" evidence="7">
    <location>
        <begin position="32"/>
        <end position="69"/>
    </location>
</feature>
<organism evidence="9 10">
    <name type="scientific">Wickerhamomyces pijperi</name>
    <name type="common">Yeast</name>
    <name type="synonym">Pichia pijperi</name>
    <dbReference type="NCBI Taxonomy" id="599730"/>
    <lineage>
        <taxon>Eukaryota</taxon>
        <taxon>Fungi</taxon>
        <taxon>Dikarya</taxon>
        <taxon>Ascomycota</taxon>
        <taxon>Saccharomycotina</taxon>
        <taxon>Saccharomycetes</taxon>
        <taxon>Phaffomycetales</taxon>
        <taxon>Wickerhamomycetaceae</taxon>
        <taxon>Wickerhamomyces</taxon>
    </lineage>
</organism>